<dbReference type="InterPro" id="IPR036034">
    <property type="entry name" value="PDZ_sf"/>
</dbReference>
<proteinExistence type="inferred from homology"/>
<dbReference type="InterPro" id="IPR009003">
    <property type="entry name" value="Peptidase_S1_PA"/>
</dbReference>
<dbReference type="SUPFAM" id="SSF50494">
    <property type="entry name" value="Trypsin-like serine proteases"/>
    <property type="match status" value="1"/>
</dbReference>
<dbReference type="EMBL" id="CACRTG010000021">
    <property type="protein sequence ID" value="VYT24696.1"/>
    <property type="molecule type" value="Genomic_DNA"/>
</dbReference>
<organism evidence="7">
    <name type="scientific">[Clostridium] nexile</name>
    <dbReference type="NCBI Taxonomy" id="29361"/>
    <lineage>
        <taxon>Bacteria</taxon>
        <taxon>Bacillati</taxon>
        <taxon>Bacillota</taxon>
        <taxon>Clostridia</taxon>
        <taxon>Lachnospirales</taxon>
        <taxon>Lachnospiraceae</taxon>
        <taxon>Tyzzerella</taxon>
    </lineage>
</organism>
<feature type="compositionally biased region" description="Basic and acidic residues" evidence="4">
    <location>
        <begin position="69"/>
        <end position="80"/>
    </location>
</feature>
<protein>
    <submittedName>
        <fullName evidence="7">Periplasmic serine endoprotease DegP</fullName>
        <ecNumber evidence="7">3.4.21.107</ecNumber>
    </submittedName>
</protein>
<evidence type="ECO:0000256" key="1">
    <source>
        <dbReference type="ARBA" id="ARBA00010541"/>
    </source>
</evidence>
<sequence>MSMETDHGPDQEPEKYSFLQEKIKDEAFSRKKVLYKISWLVGKGLLFGVAASIGFFALKPWAESTFQKNPDKIEIPKDEDTQNTPSEDTQTTQEEFTIEKYKELNSLLTQTALEAKKSVVEVSAVHEDENLLEEDRGADHKVSGVIVADNGQELLILTEMDALSDASELQVKFVDNTTCTATVKKKDANIGMAIVGVDRSLIKDTTWDRIKVAELGNSNVLSQGKTVIALGNLFGYSDGMGIGIASSVQESVMLADGEYKVIVTDMPKSAESSGILFNIDGAVVGIIAPDLGADTGVLSAYGISSIKSEIELMSNAKEVPYIGIVGTMITEDIATAQNIPEGFCVTEVEADSPAMKAGIQNGDIITHIDKKKIESVIGYHSTMITQDVGTEVTLTGQRRGAEEYVEIHFTVTIGIKE</sequence>
<dbReference type="PANTHER" id="PTHR22939">
    <property type="entry name" value="SERINE PROTEASE FAMILY S1C HTRA-RELATED"/>
    <property type="match status" value="1"/>
</dbReference>
<dbReference type="PROSITE" id="PS50106">
    <property type="entry name" value="PDZ"/>
    <property type="match status" value="1"/>
</dbReference>
<dbReference type="AlphaFoldDB" id="A0A6N2VCL6"/>
<feature type="compositionally biased region" description="Polar residues" evidence="4">
    <location>
        <begin position="82"/>
        <end position="93"/>
    </location>
</feature>
<feature type="domain" description="PDZ" evidence="6">
    <location>
        <begin position="309"/>
        <end position="400"/>
    </location>
</feature>
<dbReference type="PANTHER" id="PTHR22939:SF129">
    <property type="entry name" value="SERINE PROTEASE HTRA2, MITOCHONDRIAL"/>
    <property type="match status" value="1"/>
</dbReference>
<keyword evidence="3 7" id="KW-0378">Hydrolase</keyword>
<evidence type="ECO:0000259" key="6">
    <source>
        <dbReference type="PROSITE" id="PS50106"/>
    </source>
</evidence>
<keyword evidence="5" id="KW-0472">Membrane</keyword>
<accession>A0A6N2VCL6</accession>
<name>A0A6N2VCL6_9FIRM</name>
<dbReference type="InterPro" id="IPR001478">
    <property type="entry name" value="PDZ"/>
</dbReference>
<feature type="region of interest" description="Disordered" evidence="4">
    <location>
        <begin position="69"/>
        <end position="93"/>
    </location>
</feature>
<dbReference type="SUPFAM" id="SSF50156">
    <property type="entry name" value="PDZ domain-like"/>
    <property type="match status" value="1"/>
</dbReference>
<keyword evidence="5" id="KW-1133">Transmembrane helix</keyword>
<evidence type="ECO:0000313" key="7">
    <source>
        <dbReference type="EMBL" id="VYT24696.1"/>
    </source>
</evidence>
<dbReference type="Gene3D" id="2.30.42.10">
    <property type="match status" value="1"/>
</dbReference>
<keyword evidence="5" id="KW-0812">Transmembrane</keyword>
<feature type="transmembrane region" description="Helical" evidence="5">
    <location>
        <begin position="37"/>
        <end position="58"/>
    </location>
</feature>
<evidence type="ECO:0000256" key="3">
    <source>
        <dbReference type="ARBA" id="ARBA00022801"/>
    </source>
</evidence>
<comment type="similarity">
    <text evidence="1">Belongs to the peptidase S1C family.</text>
</comment>
<evidence type="ECO:0000256" key="2">
    <source>
        <dbReference type="ARBA" id="ARBA00022670"/>
    </source>
</evidence>
<dbReference type="InterPro" id="IPR001940">
    <property type="entry name" value="Peptidase_S1C"/>
</dbReference>
<evidence type="ECO:0000256" key="5">
    <source>
        <dbReference type="SAM" id="Phobius"/>
    </source>
</evidence>
<dbReference type="Gene3D" id="2.40.10.120">
    <property type="match status" value="1"/>
</dbReference>
<dbReference type="SMART" id="SM00228">
    <property type="entry name" value="PDZ"/>
    <property type="match status" value="1"/>
</dbReference>
<reference evidence="7" key="1">
    <citation type="submission" date="2019-11" db="EMBL/GenBank/DDBJ databases">
        <authorList>
            <person name="Feng L."/>
        </authorList>
    </citation>
    <scope>NUCLEOTIDE SEQUENCE</scope>
    <source>
        <strain evidence="7">CnexileLFYP112</strain>
    </source>
</reference>
<dbReference type="PRINTS" id="PR00834">
    <property type="entry name" value="PROTEASES2C"/>
</dbReference>
<dbReference type="GO" id="GO:0006508">
    <property type="term" value="P:proteolysis"/>
    <property type="evidence" value="ECO:0007669"/>
    <property type="project" value="UniProtKB-KW"/>
</dbReference>
<dbReference type="Pfam" id="PF13365">
    <property type="entry name" value="Trypsin_2"/>
    <property type="match status" value="1"/>
</dbReference>
<dbReference type="GO" id="GO:0004252">
    <property type="term" value="F:serine-type endopeptidase activity"/>
    <property type="evidence" value="ECO:0007669"/>
    <property type="project" value="InterPro"/>
</dbReference>
<keyword evidence="2 7" id="KW-0645">Protease</keyword>
<dbReference type="EC" id="3.4.21.107" evidence="7"/>
<dbReference type="Pfam" id="PF13180">
    <property type="entry name" value="PDZ_2"/>
    <property type="match status" value="1"/>
</dbReference>
<evidence type="ECO:0000256" key="4">
    <source>
        <dbReference type="SAM" id="MobiDB-lite"/>
    </source>
</evidence>
<gene>
    <name evidence="7" type="primary">degP</name>
    <name evidence="7" type="ORF">CNLFYP112_02464</name>
</gene>